<dbReference type="PANTHER" id="PTHR46974">
    <property type="entry name" value="MITOCHONDRIAL GTP/GDP CARRIER PROTEIN 1"/>
    <property type="match status" value="1"/>
</dbReference>
<sequence length="166" mass="18349">MSESNISKILASSLAGVCEILIFHPIDTIAKRLMNNSNKSLSKVNIIFPDKNLNKFNSLYSGVKFGMGYKILQRSYKYGGQSILNDQITISNNKILNNAISGSIIGAGEIMLLPFDIFKIRMQTNPKIMKNKTVLSMFKEDGFKLYRGSGITVLRNVPGSFALFGG</sequence>
<dbReference type="Gene3D" id="1.50.40.10">
    <property type="entry name" value="Mitochondrial carrier domain"/>
    <property type="match status" value="1"/>
</dbReference>
<dbReference type="AlphaFoldDB" id="A0A383C5I4"/>
<evidence type="ECO:0000313" key="4">
    <source>
        <dbReference type="EMBL" id="SVE27313.1"/>
    </source>
</evidence>
<dbReference type="Pfam" id="PF00153">
    <property type="entry name" value="Mito_carr"/>
    <property type="match status" value="1"/>
</dbReference>
<dbReference type="EMBL" id="UINC01205923">
    <property type="protein sequence ID" value="SVE27313.1"/>
    <property type="molecule type" value="Genomic_DNA"/>
</dbReference>
<comment type="subcellular location">
    <subcellularLocation>
        <location evidence="1">Membrane</location>
        <topology evidence="1">Multi-pass membrane protein</topology>
    </subcellularLocation>
</comment>
<reference evidence="4" key="1">
    <citation type="submission" date="2018-05" db="EMBL/GenBank/DDBJ databases">
        <authorList>
            <person name="Lanie J.A."/>
            <person name="Ng W.-L."/>
            <person name="Kazmierczak K.M."/>
            <person name="Andrzejewski T.M."/>
            <person name="Davidsen T.M."/>
            <person name="Wayne K.J."/>
            <person name="Tettelin H."/>
            <person name="Glass J.I."/>
            <person name="Rusch D."/>
            <person name="Podicherti R."/>
            <person name="Tsui H.-C.T."/>
            <person name="Winkler M.E."/>
        </authorList>
    </citation>
    <scope>NUCLEOTIDE SEQUENCE</scope>
</reference>
<evidence type="ECO:0008006" key="5">
    <source>
        <dbReference type="Google" id="ProtNLM"/>
    </source>
</evidence>
<keyword evidence="3" id="KW-0472">Membrane</keyword>
<dbReference type="InterPro" id="IPR053042">
    <property type="entry name" value="Mito_GTP/GDP_Carrier"/>
</dbReference>
<dbReference type="GO" id="GO:0001409">
    <property type="term" value="F:guanine nucleotide transmembrane transporter activity"/>
    <property type="evidence" value="ECO:0007669"/>
    <property type="project" value="TreeGrafter"/>
</dbReference>
<dbReference type="PANTHER" id="PTHR46974:SF1">
    <property type="entry name" value="MITOCHONDRIAL GTP_GDP CARRIER PROTEIN 1"/>
    <property type="match status" value="1"/>
</dbReference>
<dbReference type="GO" id="GO:0016020">
    <property type="term" value="C:membrane"/>
    <property type="evidence" value="ECO:0007669"/>
    <property type="project" value="UniProtKB-SubCell"/>
</dbReference>
<dbReference type="SUPFAM" id="SSF103506">
    <property type="entry name" value="Mitochondrial carrier"/>
    <property type="match status" value="1"/>
</dbReference>
<dbReference type="GO" id="GO:0005739">
    <property type="term" value="C:mitochondrion"/>
    <property type="evidence" value="ECO:0007669"/>
    <property type="project" value="TreeGrafter"/>
</dbReference>
<keyword evidence="2" id="KW-0812">Transmembrane</keyword>
<accession>A0A383C5I4</accession>
<protein>
    <recommendedName>
        <fullName evidence="5">Mitochondrial carrier protein</fullName>
    </recommendedName>
</protein>
<evidence type="ECO:0000256" key="2">
    <source>
        <dbReference type="ARBA" id="ARBA00022692"/>
    </source>
</evidence>
<dbReference type="InterPro" id="IPR023395">
    <property type="entry name" value="MCP_dom_sf"/>
</dbReference>
<organism evidence="4">
    <name type="scientific">marine metagenome</name>
    <dbReference type="NCBI Taxonomy" id="408172"/>
    <lineage>
        <taxon>unclassified sequences</taxon>
        <taxon>metagenomes</taxon>
        <taxon>ecological metagenomes</taxon>
    </lineage>
</organism>
<evidence type="ECO:0000256" key="3">
    <source>
        <dbReference type="ARBA" id="ARBA00023136"/>
    </source>
</evidence>
<feature type="non-terminal residue" evidence="4">
    <location>
        <position position="166"/>
    </location>
</feature>
<proteinExistence type="predicted"/>
<dbReference type="InterPro" id="IPR018108">
    <property type="entry name" value="MCP_transmembrane"/>
</dbReference>
<evidence type="ECO:0000256" key="1">
    <source>
        <dbReference type="ARBA" id="ARBA00004141"/>
    </source>
</evidence>
<name>A0A383C5I4_9ZZZZ</name>
<gene>
    <name evidence="4" type="ORF">METZ01_LOCUS480167</name>
</gene>